<evidence type="ECO:0000313" key="2">
    <source>
        <dbReference type="Proteomes" id="UP000003676"/>
    </source>
</evidence>
<dbReference type="Proteomes" id="UP000003676">
    <property type="component" value="Unassembled WGS sequence"/>
</dbReference>
<proteinExistence type="predicted"/>
<protein>
    <submittedName>
        <fullName evidence="1">Uncharacterized protein</fullName>
    </submittedName>
</protein>
<comment type="caution">
    <text evidence="1">The sequence shown here is derived from an EMBL/GenBank/DDBJ whole genome shotgun (WGS) entry which is preliminary data.</text>
</comment>
<dbReference type="HOGENOM" id="CLU_3134924_0_0_7"/>
<reference evidence="1 2" key="1">
    <citation type="submission" date="2008-10" db="EMBL/GenBank/DDBJ databases">
        <title>Draft genome sequence of Desulvovibrio piger (ATCC 29098).</title>
        <authorList>
            <person name="Sudarsanam P."/>
            <person name="Ley R."/>
            <person name="Guruge J."/>
            <person name="Turnbaugh P.J."/>
            <person name="Mahowald M."/>
            <person name="Liep D."/>
            <person name="Gordon J."/>
        </authorList>
    </citation>
    <scope>NUCLEOTIDE SEQUENCE [LARGE SCALE GENOMIC DNA]</scope>
    <source>
        <strain evidence="1 2">ATCC 29098</strain>
    </source>
</reference>
<dbReference type="AlphaFoldDB" id="B6WYE6"/>
<organism evidence="1 2">
    <name type="scientific">Desulfovibrio piger ATCC 29098</name>
    <dbReference type="NCBI Taxonomy" id="411464"/>
    <lineage>
        <taxon>Bacteria</taxon>
        <taxon>Pseudomonadati</taxon>
        <taxon>Thermodesulfobacteriota</taxon>
        <taxon>Desulfovibrionia</taxon>
        <taxon>Desulfovibrionales</taxon>
        <taxon>Desulfovibrionaceae</taxon>
        <taxon>Desulfovibrio</taxon>
    </lineage>
</organism>
<name>B6WYE6_9BACT</name>
<reference evidence="1 2" key="2">
    <citation type="submission" date="2008-10" db="EMBL/GenBank/DDBJ databases">
        <authorList>
            <person name="Fulton L."/>
            <person name="Clifton S."/>
            <person name="Fulton B."/>
            <person name="Xu J."/>
            <person name="Minx P."/>
            <person name="Pepin K.H."/>
            <person name="Johnson M."/>
            <person name="Bhonagiri V."/>
            <person name="Nash W.E."/>
            <person name="Mardis E.R."/>
            <person name="Wilson R.K."/>
        </authorList>
    </citation>
    <scope>NUCLEOTIDE SEQUENCE [LARGE SCALE GENOMIC DNA]</scope>
    <source>
        <strain evidence="1 2">ATCC 29098</strain>
    </source>
</reference>
<sequence>MDACHKAFISHSMVKAGPPRCRALPAMMRDRASDLAGHACHAMTIPGEG</sequence>
<accession>B6WYE6</accession>
<gene>
    <name evidence="1" type="ORF">DESPIG_03127</name>
</gene>
<evidence type="ECO:0000313" key="1">
    <source>
        <dbReference type="EMBL" id="EEB32024.1"/>
    </source>
</evidence>
<dbReference type="EMBL" id="ABXU01000090">
    <property type="protein sequence ID" value="EEB32024.1"/>
    <property type="molecule type" value="Genomic_DNA"/>
</dbReference>